<dbReference type="Gene3D" id="1.10.4080.10">
    <property type="entry name" value="ADP-ribosylation/Crystallin J1"/>
    <property type="match status" value="1"/>
</dbReference>
<dbReference type="PANTHER" id="PTHR16222">
    <property type="entry name" value="ADP-RIBOSYLGLYCOHYDROLASE"/>
    <property type="match status" value="1"/>
</dbReference>
<dbReference type="PANTHER" id="PTHR16222:SF12">
    <property type="entry name" value="ADP-RIBOSYLGLYCOHYDROLASE-RELATED"/>
    <property type="match status" value="1"/>
</dbReference>
<dbReference type="RefSeq" id="WP_311699815.1">
    <property type="nucleotide sequence ID" value="NZ_JAVREY010000072.1"/>
</dbReference>
<gene>
    <name evidence="1" type="ORF">RM764_36165</name>
</gene>
<comment type="caution">
    <text evidence="1">The sequence shown here is derived from an EMBL/GenBank/DDBJ whole genome shotgun (WGS) entry which is preliminary data.</text>
</comment>
<accession>A0ABU2U5K2</accession>
<evidence type="ECO:0000313" key="1">
    <source>
        <dbReference type="EMBL" id="MDT0468370.1"/>
    </source>
</evidence>
<name>A0ABU2U5K2_9ACTN</name>
<dbReference type="Pfam" id="PF03747">
    <property type="entry name" value="ADP_ribosyl_GH"/>
    <property type="match status" value="1"/>
</dbReference>
<protein>
    <submittedName>
        <fullName evidence="1">ADP-ribosylglycohydrolase family protein</fullName>
    </submittedName>
</protein>
<organism evidence="1 2">
    <name type="scientific">Streptomyces gibsoniae</name>
    <dbReference type="NCBI Taxonomy" id="3075529"/>
    <lineage>
        <taxon>Bacteria</taxon>
        <taxon>Bacillati</taxon>
        <taxon>Actinomycetota</taxon>
        <taxon>Actinomycetes</taxon>
        <taxon>Kitasatosporales</taxon>
        <taxon>Streptomycetaceae</taxon>
        <taxon>Streptomyces</taxon>
    </lineage>
</organism>
<dbReference type="InterPro" id="IPR050792">
    <property type="entry name" value="ADP-ribosylglycohydrolase"/>
</dbReference>
<dbReference type="InterPro" id="IPR005502">
    <property type="entry name" value="Ribosyl_crysJ1"/>
</dbReference>
<keyword evidence="2" id="KW-1185">Reference proteome</keyword>
<dbReference type="InterPro" id="IPR036705">
    <property type="entry name" value="Ribosyl_crysJ1_sf"/>
</dbReference>
<evidence type="ECO:0000313" key="2">
    <source>
        <dbReference type="Proteomes" id="UP001183809"/>
    </source>
</evidence>
<sequence>MSDEKDHRIKVLRTESRVRGMMLGLAIGDTLGAARGKLPTSGALRAGVSTQLACFTAEGVIRAMVRGSHKGICHPPSVVLHAYCRWAVMQGIEVDRMRRRWAAAKGDEAWPDGWLADVPVLGERRGSAPATVAALSRIEDPYDRIATPSLGCHALTRTLPVAVAGTGWARQAGEFAALTHGDSAAQSAAAQAAVLVHHCLTTPQEHDSSDHSDRALREALEMGIAALPSLGERATADEHGRLLAAFQHAVDQPAQAPLLIRLAPDATAPSALLGGIYTAASFPGRTQLRAALEFATSAPDGDSVACVTGALVGAVHGFEALPVDLVSRHELAWVLDTLARDMLSQIVDSPSGSEYVAGWDSYWWDRYPGW</sequence>
<dbReference type="SUPFAM" id="SSF101478">
    <property type="entry name" value="ADP-ribosylglycohydrolase"/>
    <property type="match status" value="1"/>
</dbReference>
<reference evidence="2" key="1">
    <citation type="submission" date="2023-07" db="EMBL/GenBank/DDBJ databases">
        <title>30 novel species of actinomycetes from the DSMZ collection.</title>
        <authorList>
            <person name="Nouioui I."/>
        </authorList>
    </citation>
    <scope>NUCLEOTIDE SEQUENCE [LARGE SCALE GENOMIC DNA]</scope>
    <source>
        <strain evidence="2">DSM 41699</strain>
    </source>
</reference>
<dbReference type="Proteomes" id="UP001183809">
    <property type="component" value="Unassembled WGS sequence"/>
</dbReference>
<dbReference type="EMBL" id="JAVREY010000072">
    <property type="protein sequence ID" value="MDT0468370.1"/>
    <property type="molecule type" value="Genomic_DNA"/>
</dbReference>
<proteinExistence type="predicted"/>